<reference evidence="2 3" key="3">
    <citation type="journal article" date="2012" name="J. Bacteriol.">
        <title>Genome Sequence of Paenibacillus terrae HPL-003, a Xylanase-Producing Bacterium Isolated from Soil Found in Forest Residue.</title>
        <authorList>
            <person name="Shin S.H."/>
            <person name="Kim S."/>
            <person name="Kim J.Y."/>
            <person name="Song H.Y."/>
            <person name="Cho S.J."/>
            <person name="Kim D.R."/>
            <person name="Lee K.I."/>
            <person name="Lim H.K."/>
            <person name="Park N.J."/>
            <person name="Hwang I.T."/>
            <person name="Yang K.S."/>
        </authorList>
    </citation>
    <scope>NUCLEOTIDE SEQUENCE [LARGE SCALE GENOMIC DNA]</scope>
    <source>
        <strain evidence="2 3">HPL-003</strain>
    </source>
</reference>
<reference evidence="3" key="1">
    <citation type="submission" date="2011-11" db="EMBL/GenBank/DDBJ databases">
        <title>Complete sequence of Paenibacillus terrae HPL-003.</title>
        <authorList>
            <person name="Shin S.H."/>
            <person name="Kim S."/>
            <person name="Kim J.Y."/>
        </authorList>
    </citation>
    <scope>NUCLEOTIDE SEQUENCE [LARGE SCALE GENOMIC DNA]</scope>
    <source>
        <strain evidence="3">HPL-003</strain>
    </source>
</reference>
<dbReference type="SUPFAM" id="SSF51430">
    <property type="entry name" value="NAD(P)-linked oxidoreductase"/>
    <property type="match status" value="1"/>
</dbReference>
<organism evidence="2 3">
    <name type="scientific">Paenibacillus terrae (strain HPL-003)</name>
    <dbReference type="NCBI Taxonomy" id="985665"/>
    <lineage>
        <taxon>Bacteria</taxon>
        <taxon>Bacillati</taxon>
        <taxon>Bacillota</taxon>
        <taxon>Bacilli</taxon>
        <taxon>Bacillales</taxon>
        <taxon>Paenibacillaceae</taxon>
        <taxon>Paenibacillus</taxon>
    </lineage>
</organism>
<dbReference type="AlphaFoldDB" id="G7W403"/>
<gene>
    <name evidence="2" type="ordered locus">HPL003_12440</name>
</gene>
<accession>G7W403</accession>
<dbReference type="PANTHER" id="PTHR43364:SF1">
    <property type="entry name" value="OXIDOREDUCTASE YDHF"/>
    <property type="match status" value="1"/>
</dbReference>
<dbReference type="Gene3D" id="3.20.20.100">
    <property type="entry name" value="NADP-dependent oxidoreductase domain"/>
    <property type="match status" value="1"/>
</dbReference>
<dbReference type="GO" id="GO:0005829">
    <property type="term" value="C:cytosol"/>
    <property type="evidence" value="ECO:0007669"/>
    <property type="project" value="TreeGrafter"/>
</dbReference>
<reference key="2">
    <citation type="submission" date="2011-11" db="EMBL/GenBank/DDBJ databases">
        <authorList>
            <person name="Shin S.H."/>
            <person name="Kim S."/>
            <person name="Kim J.Y."/>
        </authorList>
    </citation>
    <scope>NUCLEOTIDE SEQUENCE</scope>
    <source>
        <strain>HPL-003</strain>
    </source>
</reference>
<dbReference type="KEGG" id="pta:HPL003_12440"/>
<evidence type="ECO:0000313" key="2">
    <source>
        <dbReference type="EMBL" id="AET59243.1"/>
    </source>
</evidence>
<dbReference type="InterPro" id="IPR036812">
    <property type="entry name" value="NAD(P)_OxRdtase_dom_sf"/>
</dbReference>
<evidence type="ECO:0000313" key="3">
    <source>
        <dbReference type="Proteomes" id="UP000005876"/>
    </source>
</evidence>
<evidence type="ECO:0000259" key="1">
    <source>
        <dbReference type="Pfam" id="PF00248"/>
    </source>
</evidence>
<dbReference type="HOGENOM" id="CLU_023205_8_1_9"/>
<dbReference type="Pfam" id="PF00248">
    <property type="entry name" value="Aldo_ket_red"/>
    <property type="match status" value="1"/>
</dbReference>
<dbReference type="CDD" id="cd19092">
    <property type="entry name" value="AKR_BsYcsN_EcYdhF-like"/>
    <property type="match status" value="1"/>
</dbReference>
<name>G7W403_PAETH</name>
<dbReference type="RefSeq" id="WP_014279972.1">
    <property type="nucleotide sequence ID" value="NC_016641.1"/>
</dbReference>
<dbReference type="OrthoDB" id="9773828at2"/>
<protein>
    <submittedName>
        <fullName evidence="2">Oxidoreductase</fullName>
    </submittedName>
</protein>
<dbReference type="EMBL" id="CP003107">
    <property type="protein sequence ID" value="AET59243.1"/>
    <property type="molecule type" value="Genomic_DNA"/>
</dbReference>
<dbReference type="InterPro" id="IPR023210">
    <property type="entry name" value="NADP_OxRdtase_dom"/>
</dbReference>
<dbReference type="eggNOG" id="COG4989">
    <property type="taxonomic scope" value="Bacteria"/>
</dbReference>
<dbReference type="Proteomes" id="UP000005876">
    <property type="component" value="Chromosome"/>
</dbReference>
<feature type="domain" description="NADP-dependent oxidoreductase" evidence="1">
    <location>
        <begin position="15"/>
        <end position="300"/>
    </location>
</feature>
<dbReference type="InterPro" id="IPR050523">
    <property type="entry name" value="AKR_Detox_Biosynth"/>
</dbReference>
<dbReference type="PANTHER" id="PTHR43364">
    <property type="entry name" value="NADH-SPECIFIC METHYLGLYOXAL REDUCTASE-RELATED"/>
    <property type="match status" value="1"/>
</dbReference>
<sequence length="325" mass="36617">MKIMPLQKRNISDSRLVLGCMPFGGEWDRTPYTQEHVVEAERAVEAARSIGITMFDHADIYRAGKAEEIFGRILKGQPGLREQIVIQSKCGICLPEDTLPTRFDFSYAHIMESVDGILKRLGTEYLDILLLHRPDPLVEPEEVAKAFSKLKASGKVRHFGVSNMNVSQIQFLERSLAEPLIANQLEMSLAHLHFIDQTVHVNQQAGTNVHFGEGLMEFCQTQDIQLQAWSPLAQGRFSGSSLDGQPERIRQTAELVQKLAAEKETTREAIVLGWIMKHPARIQPVIGTANPARIKACQDAERQSELMTRDEWYTLYVSARGEKLP</sequence>
<proteinExistence type="predicted"/>